<evidence type="ECO:0000313" key="2">
    <source>
        <dbReference type="EMBL" id="KAG8089268.1"/>
    </source>
</evidence>
<feature type="compositionally biased region" description="Basic and acidic residues" evidence="1">
    <location>
        <begin position="198"/>
        <end position="210"/>
    </location>
</feature>
<gene>
    <name evidence="2" type="ORF">GUJ93_ZPchr0011g28274</name>
</gene>
<feature type="compositionally biased region" description="Low complexity" evidence="1">
    <location>
        <begin position="219"/>
        <end position="229"/>
    </location>
</feature>
<feature type="compositionally biased region" description="Gly residues" evidence="1">
    <location>
        <begin position="112"/>
        <end position="121"/>
    </location>
</feature>
<sequence length="255" mass="24854">MLGQRICGLAGTLPSKDGRPLALPSSGGSDLGGGEGGVGGNHIGGGRPTRRGQNRARSGPRSVCQQRRHGGEVGSPSSSNAEPSHQGREAGGQQGRRCAQGLPARGHDGREVGGSGSGGGAPRACQPAATTGGRSVATRAPDLVAPASDPDGATAGAVDLAMAAEACRPPMATTSSPQSGGAAGKGEEEAVGVMKVKIGADLERRGKEDSGTDDGGGSPAMEAAAAPAAGERRGEGGEPRALIPCRGGTGAEWTS</sequence>
<feature type="region of interest" description="Disordered" evidence="1">
    <location>
        <begin position="168"/>
        <end position="255"/>
    </location>
</feature>
<reference evidence="2" key="1">
    <citation type="journal article" date="2021" name="bioRxiv">
        <title>Whole Genome Assembly and Annotation of Northern Wild Rice, Zizania palustris L., Supports a Whole Genome Duplication in the Zizania Genus.</title>
        <authorList>
            <person name="Haas M."/>
            <person name="Kono T."/>
            <person name="Macchietto M."/>
            <person name="Millas R."/>
            <person name="McGilp L."/>
            <person name="Shao M."/>
            <person name="Duquette J."/>
            <person name="Hirsch C.N."/>
            <person name="Kimball J."/>
        </authorList>
    </citation>
    <scope>NUCLEOTIDE SEQUENCE</scope>
    <source>
        <tissue evidence="2">Fresh leaf tissue</tissue>
    </source>
</reference>
<proteinExistence type="predicted"/>
<name>A0A8J5WI87_ZIZPA</name>
<keyword evidence="3" id="KW-1185">Reference proteome</keyword>
<organism evidence="2 3">
    <name type="scientific">Zizania palustris</name>
    <name type="common">Northern wild rice</name>
    <dbReference type="NCBI Taxonomy" id="103762"/>
    <lineage>
        <taxon>Eukaryota</taxon>
        <taxon>Viridiplantae</taxon>
        <taxon>Streptophyta</taxon>
        <taxon>Embryophyta</taxon>
        <taxon>Tracheophyta</taxon>
        <taxon>Spermatophyta</taxon>
        <taxon>Magnoliopsida</taxon>
        <taxon>Liliopsida</taxon>
        <taxon>Poales</taxon>
        <taxon>Poaceae</taxon>
        <taxon>BOP clade</taxon>
        <taxon>Oryzoideae</taxon>
        <taxon>Oryzeae</taxon>
        <taxon>Zizaniinae</taxon>
        <taxon>Zizania</taxon>
    </lineage>
</organism>
<reference evidence="2" key="2">
    <citation type="submission" date="2021-02" db="EMBL/GenBank/DDBJ databases">
        <authorList>
            <person name="Kimball J.A."/>
            <person name="Haas M.W."/>
            <person name="Macchietto M."/>
            <person name="Kono T."/>
            <person name="Duquette J."/>
            <person name="Shao M."/>
        </authorList>
    </citation>
    <scope>NUCLEOTIDE SEQUENCE</scope>
    <source>
        <tissue evidence="2">Fresh leaf tissue</tissue>
    </source>
</reference>
<feature type="region of interest" description="Disordered" evidence="1">
    <location>
        <begin position="1"/>
        <end position="156"/>
    </location>
</feature>
<dbReference type="Proteomes" id="UP000729402">
    <property type="component" value="Unassembled WGS sequence"/>
</dbReference>
<evidence type="ECO:0000256" key="1">
    <source>
        <dbReference type="SAM" id="MobiDB-lite"/>
    </source>
</evidence>
<accession>A0A8J5WI87</accession>
<dbReference type="EMBL" id="JAAALK010000081">
    <property type="protein sequence ID" value="KAG8089268.1"/>
    <property type="molecule type" value="Genomic_DNA"/>
</dbReference>
<dbReference type="AlphaFoldDB" id="A0A8J5WI87"/>
<comment type="caution">
    <text evidence="2">The sequence shown here is derived from an EMBL/GenBank/DDBJ whole genome shotgun (WGS) entry which is preliminary data.</text>
</comment>
<evidence type="ECO:0000313" key="3">
    <source>
        <dbReference type="Proteomes" id="UP000729402"/>
    </source>
</evidence>
<protein>
    <submittedName>
        <fullName evidence="2">Uncharacterized protein</fullName>
    </submittedName>
</protein>
<feature type="compositionally biased region" description="Gly residues" evidence="1">
    <location>
        <begin position="29"/>
        <end position="47"/>
    </location>
</feature>